<dbReference type="EMBL" id="BMDI01000001">
    <property type="protein sequence ID" value="GGI18396.1"/>
    <property type="molecule type" value="Genomic_DNA"/>
</dbReference>
<dbReference type="InterPro" id="IPR038765">
    <property type="entry name" value="Papain-like_cys_pep_sf"/>
</dbReference>
<feature type="domain" description="Transglutaminase-like" evidence="2">
    <location>
        <begin position="421"/>
        <end position="492"/>
    </location>
</feature>
<keyword evidence="1" id="KW-0812">Transmembrane</keyword>
<protein>
    <submittedName>
        <fullName evidence="3">Protein-glutamine gamma-glutamyltransferase</fullName>
    </submittedName>
</protein>
<name>A0A8J3F5X3_9BURK</name>
<organism evidence="3 4">
    <name type="scientific">Oxalicibacterium faecigallinarum</name>
    <dbReference type="NCBI Taxonomy" id="573741"/>
    <lineage>
        <taxon>Bacteria</taxon>
        <taxon>Pseudomonadati</taxon>
        <taxon>Pseudomonadota</taxon>
        <taxon>Betaproteobacteria</taxon>
        <taxon>Burkholderiales</taxon>
        <taxon>Oxalobacteraceae</taxon>
        <taxon>Oxalicibacterium</taxon>
    </lineage>
</organism>
<dbReference type="InterPro" id="IPR021878">
    <property type="entry name" value="TgpA_N"/>
</dbReference>
<keyword evidence="4" id="KW-1185">Reference proteome</keyword>
<feature type="transmembrane region" description="Helical" evidence="1">
    <location>
        <begin position="24"/>
        <end position="41"/>
    </location>
</feature>
<sequence>MNSITIAWHKLRHRRSRPMSRDKADTLLLLFSCALVLLPYSFYLPSWITATCIIMILWRGWITFHGNRMPSRWLLLPIALLAMGGIYLDFRTYLGQEAGVATLVLLLTFKLLEMRASRDLFVVTFLAFFLLMTHFFVSQSIGTALMTIVSIVLLLTAQMSFQYTNAVPSLGKRLRLGTMIVALAIPLTIVLFLLFPRIQGPLWAMPGNQESARSGLSSTMSPGNISQLALSKEVAFRVRFNDNKLPPHNALYWRALVMGLYDGRTWQRDATQGRRTGESVTYRPDGPGFTYQITQEPNRQPWLFALERPASVPQLNGNRVRMTPDIQLMAARPITERIRYEVTSHPASALQADAPADSLRDWLSLPTGYHPRAIALAHRIVDDHATDAARIDAVLGMFRRQAFQYTLQPPLLEGDTVDNFLFTTRAGFCEHYASAFVVLMRAMQIPARVVTGYQGGEINPVDGYMTVRQSDAHAWAEVWLKDRGWVRVDPTAAVAPERIDRSTADTTGSAPVLGGLVNFNIGPNSWLHKMRFRWEAINNSWNQWVLNYTPDQQKDLLGALGFGTINWQKLLLLMMICGGVVMAMVASILLMHRPRVDPIDALYVTFCKRLARQGFARLNHEGPRAYGSRLQQTDALSAHTRHIAQQFLSRYEEYRYARNQTSERLVTRSTLHALLKQIR</sequence>
<evidence type="ECO:0000259" key="2">
    <source>
        <dbReference type="SMART" id="SM00460"/>
    </source>
</evidence>
<accession>A0A8J3F5X3</accession>
<evidence type="ECO:0000256" key="1">
    <source>
        <dbReference type="SAM" id="Phobius"/>
    </source>
</evidence>
<keyword evidence="1" id="KW-1133">Transmembrane helix</keyword>
<dbReference type="Gene3D" id="3.10.620.30">
    <property type="match status" value="1"/>
</dbReference>
<feature type="transmembrane region" description="Helical" evidence="1">
    <location>
        <begin position="119"/>
        <end position="137"/>
    </location>
</feature>
<dbReference type="InterPro" id="IPR002931">
    <property type="entry name" value="Transglutaminase-like"/>
</dbReference>
<feature type="transmembrane region" description="Helical" evidence="1">
    <location>
        <begin position="176"/>
        <end position="195"/>
    </location>
</feature>
<comment type="caution">
    <text evidence="3">The sequence shown here is derived from an EMBL/GenBank/DDBJ whole genome shotgun (WGS) entry which is preliminary data.</text>
</comment>
<feature type="transmembrane region" description="Helical" evidence="1">
    <location>
        <begin position="570"/>
        <end position="590"/>
    </location>
</feature>
<dbReference type="AlphaFoldDB" id="A0A8J3F5X3"/>
<dbReference type="InterPro" id="IPR052901">
    <property type="entry name" value="Bact_TGase-like"/>
</dbReference>
<dbReference type="Proteomes" id="UP000642180">
    <property type="component" value="Unassembled WGS sequence"/>
</dbReference>
<dbReference type="Pfam" id="PF01841">
    <property type="entry name" value="Transglut_core"/>
    <property type="match status" value="1"/>
</dbReference>
<evidence type="ECO:0000313" key="3">
    <source>
        <dbReference type="EMBL" id="GGI18396.1"/>
    </source>
</evidence>
<reference evidence="4" key="1">
    <citation type="journal article" date="2019" name="Int. J. Syst. Evol. Microbiol.">
        <title>The Global Catalogue of Microorganisms (GCM) 10K type strain sequencing project: providing services to taxonomists for standard genome sequencing and annotation.</title>
        <authorList>
            <consortium name="The Broad Institute Genomics Platform"/>
            <consortium name="The Broad Institute Genome Sequencing Center for Infectious Disease"/>
            <person name="Wu L."/>
            <person name="Ma J."/>
        </authorList>
    </citation>
    <scope>NUCLEOTIDE SEQUENCE [LARGE SCALE GENOMIC DNA]</scope>
    <source>
        <strain evidence="4">CCM 2767</strain>
    </source>
</reference>
<keyword evidence="1" id="KW-0472">Membrane</keyword>
<dbReference type="SUPFAM" id="SSF54001">
    <property type="entry name" value="Cysteine proteinases"/>
    <property type="match status" value="1"/>
</dbReference>
<evidence type="ECO:0000313" key="4">
    <source>
        <dbReference type="Proteomes" id="UP000642180"/>
    </source>
</evidence>
<feature type="transmembrane region" description="Helical" evidence="1">
    <location>
        <begin position="143"/>
        <end position="164"/>
    </location>
</feature>
<feature type="transmembrane region" description="Helical" evidence="1">
    <location>
        <begin position="71"/>
        <end position="88"/>
    </location>
</feature>
<gene>
    <name evidence="3" type="primary">tgpA</name>
    <name evidence="3" type="ORF">GCM10008066_13800</name>
</gene>
<dbReference type="Pfam" id="PF11992">
    <property type="entry name" value="TgpA_N"/>
    <property type="match status" value="1"/>
</dbReference>
<dbReference type="SMART" id="SM00460">
    <property type="entry name" value="TGc"/>
    <property type="match status" value="1"/>
</dbReference>
<dbReference type="PANTHER" id="PTHR42736:SF1">
    <property type="entry name" value="PROTEIN-GLUTAMINE GAMMA-GLUTAMYLTRANSFERASE"/>
    <property type="match status" value="1"/>
</dbReference>
<dbReference type="RefSeq" id="WP_188380506.1">
    <property type="nucleotide sequence ID" value="NZ_BMDI01000001.1"/>
</dbReference>
<dbReference type="PANTHER" id="PTHR42736">
    <property type="entry name" value="PROTEIN-GLUTAMINE GAMMA-GLUTAMYLTRANSFERASE"/>
    <property type="match status" value="1"/>
</dbReference>
<proteinExistence type="predicted"/>